<dbReference type="EMBL" id="CP045488">
    <property type="protein sequence ID" value="QFU83302.1"/>
    <property type="molecule type" value="Genomic_DNA"/>
</dbReference>
<dbReference type="RefSeq" id="WP_152942088.1">
    <property type="nucleotide sequence ID" value="NZ_CP045488.1"/>
</dbReference>
<dbReference type="GO" id="GO:0051539">
    <property type="term" value="F:4 iron, 4 sulfur cluster binding"/>
    <property type="evidence" value="ECO:0007669"/>
    <property type="project" value="UniProtKB-KW"/>
</dbReference>
<dbReference type="Proteomes" id="UP000326170">
    <property type="component" value="Chromosome"/>
</dbReference>
<evidence type="ECO:0000256" key="2">
    <source>
        <dbReference type="ARBA" id="ARBA00022485"/>
    </source>
</evidence>
<feature type="domain" description="4Fe-4S ferredoxin-type" evidence="5">
    <location>
        <begin position="366"/>
        <end position="393"/>
    </location>
</feature>
<evidence type="ECO:0000313" key="6">
    <source>
        <dbReference type="EMBL" id="QFU83302.1"/>
    </source>
</evidence>
<evidence type="ECO:0000256" key="4">
    <source>
        <dbReference type="ARBA" id="ARBA00022982"/>
    </source>
</evidence>
<keyword evidence="2" id="KW-0479">Metal-binding</keyword>
<dbReference type="SUPFAM" id="SSF100950">
    <property type="entry name" value="NagB/RpiA/CoA transferase-like"/>
    <property type="match status" value="1"/>
</dbReference>
<dbReference type="PROSITE" id="PS00198">
    <property type="entry name" value="4FE4S_FER_1"/>
    <property type="match status" value="2"/>
</dbReference>
<dbReference type="KEGG" id="nas:GCU68_12535"/>
<dbReference type="Gene3D" id="1.10.1060.10">
    <property type="entry name" value="Alpha-helical ferredoxin"/>
    <property type="match status" value="1"/>
</dbReference>
<dbReference type="PROSITE" id="PS51379">
    <property type="entry name" value="4FE4S_FER_2"/>
    <property type="match status" value="1"/>
</dbReference>
<keyword evidence="2" id="KW-0004">4Fe-4S</keyword>
<dbReference type="PANTHER" id="PTHR47153:SF2">
    <property type="entry name" value="LACTATE UTILIZATION PROTEIN B"/>
    <property type="match status" value="1"/>
</dbReference>
<dbReference type="InterPro" id="IPR004452">
    <property type="entry name" value="LutB/LldF"/>
</dbReference>
<dbReference type="OrthoDB" id="230142at2157"/>
<dbReference type="InterPro" id="IPR017896">
    <property type="entry name" value="4Fe4S_Fe-S-bd"/>
</dbReference>
<keyword evidence="4" id="KW-0249">Electron transport</keyword>
<dbReference type="GeneID" id="42301885"/>
<dbReference type="InterPro" id="IPR024185">
    <property type="entry name" value="FTHF_cligase-like_sf"/>
</dbReference>
<sequence>MSGKTREGKAAHIRHLLETEGDAVEANTLGFNDGRYESVADLEDYEELKHEARTIKEDAIERLPALIDQLTETVEANGGTVYIADDAADANRYIRDVASEKEAERLVKSKSMTSEELEVNEALEADGVDVVETDLGEWVLQVADEAPSHIVAPAIHKSREEIARLFNEQFDPDEPLETAEELTMFARDRLGDLIDDADIGMTGANFITADSGSLMLVTSEGNARKSAVVPDTHVAVAGVEKIVPSVEDLAPFIELIGRSGTGQDITSYISLLTPPVDSPVVDPDDPDVAFADRDDDRDFHLVLIDNGRMSMREDDQLKETLYCIRCSACANTCGNFQSVGGHAFGGETYTGGIATGWEAGVHGQDSAAEFNDLCTGCSRCVEACPVEIDIPWINTVVRDRINREGNASRFEFVYDELVPDEEDTGSIDLQKRLFGNYETLAKLGSATAPLSNWTAGLEPVRSLLERTAGIDRRRSLPAFERETLVDWFEARGPRVSAADAEREAVLYPDTYTNYIDVDRGKAAVRVLEAMDVHVRIPSVGESGRAPLSQGMIATADEKASRVYAALAEHLDAGRDVVVIEPSDLAMFHREYEKFLPEASFERLREGSYEVIEYVYGCLENGADGARLRTGDEGPEIAYHSHCQQRTLGVDRYTRAVFEALEYDVVESDVECCGMAGSFGYKQEYYELSMDVGDRLAEQFTEPETQDRLVVASGTSCEDQLEDLLDRDASHPVEVLDPRSRLR</sequence>
<evidence type="ECO:0000313" key="7">
    <source>
        <dbReference type="Proteomes" id="UP000326170"/>
    </source>
</evidence>
<keyword evidence="2" id="KW-0408">Iron</keyword>
<evidence type="ECO:0000259" key="5">
    <source>
        <dbReference type="PROSITE" id="PS51379"/>
    </source>
</evidence>
<dbReference type="Pfam" id="PF13183">
    <property type="entry name" value="Fer4_8"/>
    <property type="match status" value="1"/>
</dbReference>
<dbReference type="InterPro" id="IPR009051">
    <property type="entry name" value="Helical_ferredxn"/>
</dbReference>
<evidence type="ECO:0000256" key="3">
    <source>
        <dbReference type="ARBA" id="ARBA00022737"/>
    </source>
</evidence>
<dbReference type="Gene3D" id="3.40.50.10420">
    <property type="entry name" value="NagB/RpiA/CoA transferase-like"/>
    <property type="match status" value="1"/>
</dbReference>
<dbReference type="GO" id="GO:0006089">
    <property type="term" value="P:lactate metabolic process"/>
    <property type="evidence" value="ECO:0007669"/>
    <property type="project" value="InterPro"/>
</dbReference>
<evidence type="ECO:0000256" key="1">
    <source>
        <dbReference type="ARBA" id="ARBA00022448"/>
    </source>
</evidence>
<proteinExistence type="predicted"/>
<keyword evidence="1" id="KW-0813">Transport</keyword>
<organism evidence="6 7">
    <name type="scientific">Natronorubrum aibiense</name>
    <dbReference type="NCBI Taxonomy" id="348826"/>
    <lineage>
        <taxon>Archaea</taxon>
        <taxon>Methanobacteriati</taxon>
        <taxon>Methanobacteriota</taxon>
        <taxon>Stenosarchaea group</taxon>
        <taxon>Halobacteria</taxon>
        <taxon>Halobacteriales</taxon>
        <taxon>Natrialbaceae</taxon>
        <taxon>Natronorubrum</taxon>
    </lineage>
</organism>
<keyword evidence="3" id="KW-0677">Repeat</keyword>
<protein>
    <submittedName>
        <fullName evidence="6">(4Fe-4S)-binding protein</fullName>
    </submittedName>
</protein>
<dbReference type="InterPro" id="IPR037171">
    <property type="entry name" value="NagB/RpiA_transferase-like"/>
</dbReference>
<dbReference type="GO" id="GO:0016491">
    <property type="term" value="F:oxidoreductase activity"/>
    <property type="evidence" value="ECO:0007669"/>
    <property type="project" value="UniProtKB-ARBA"/>
</dbReference>
<gene>
    <name evidence="6" type="ORF">GCU68_12535</name>
</gene>
<dbReference type="Pfam" id="PF02589">
    <property type="entry name" value="LUD_dom"/>
    <property type="match status" value="1"/>
</dbReference>
<dbReference type="PANTHER" id="PTHR47153">
    <property type="entry name" value="LACTATE UTILIZATION PROTEIN B"/>
    <property type="match status" value="1"/>
</dbReference>
<dbReference type="SUPFAM" id="SSF46548">
    <property type="entry name" value="alpha-helical ferredoxin"/>
    <property type="match status" value="1"/>
</dbReference>
<dbReference type="InterPro" id="IPR004017">
    <property type="entry name" value="Cys_rich_dom"/>
</dbReference>
<keyword evidence="2" id="KW-0411">Iron-sulfur</keyword>
<dbReference type="AlphaFoldDB" id="A0A5P9P594"/>
<dbReference type="InterPro" id="IPR003741">
    <property type="entry name" value="LUD_dom"/>
</dbReference>
<accession>A0A5P9P594</accession>
<keyword evidence="7" id="KW-1185">Reference proteome</keyword>
<reference evidence="6 7" key="1">
    <citation type="journal article" date="2007" name="Int. J. Syst. Evol. Microbiol.">
        <title>Natronorubrum sulfidifaciens sp. nov., an extremely haloalkaliphilic archaeon isolated from Aiding salt lake in Xin-Jiang, China.</title>
        <authorList>
            <person name="Cui H.L."/>
            <person name="Tohty D."/>
            <person name="Liu H.C."/>
            <person name="Liu S.J."/>
            <person name="Oren A."/>
            <person name="Zhou P.J."/>
        </authorList>
    </citation>
    <scope>NUCLEOTIDE SEQUENCE [LARGE SCALE GENOMIC DNA]</scope>
    <source>
        <strain evidence="6 7">7-3</strain>
    </source>
</reference>
<dbReference type="InterPro" id="IPR017900">
    <property type="entry name" value="4Fe4S_Fe_S_CS"/>
</dbReference>
<name>A0A5P9P594_9EURY</name>
<dbReference type="Pfam" id="PF02754">
    <property type="entry name" value="CCG"/>
    <property type="match status" value="1"/>
</dbReference>